<sequence length="37" mass="4234">MSLTVILPDNYFTRSSQFSDIFIILTSHESSCMYTGK</sequence>
<organism evidence="1">
    <name type="scientific">Anguilla anguilla</name>
    <name type="common">European freshwater eel</name>
    <name type="synonym">Muraena anguilla</name>
    <dbReference type="NCBI Taxonomy" id="7936"/>
    <lineage>
        <taxon>Eukaryota</taxon>
        <taxon>Metazoa</taxon>
        <taxon>Chordata</taxon>
        <taxon>Craniata</taxon>
        <taxon>Vertebrata</taxon>
        <taxon>Euteleostomi</taxon>
        <taxon>Actinopterygii</taxon>
        <taxon>Neopterygii</taxon>
        <taxon>Teleostei</taxon>
        <taxon>Anguilliformes</taxon>
        <taxon>Anguillidae</taxon>
        <taxon>Anguilla</taxon>
    </lineage>
</organism>
<protein>
    <submittedName>
        <fullName evidence="1">Uncharacterized protein</fullName>
    </submittedName>
</protein>
<accession>A0A0E9VK16</accession>
<dbReference type="EMBL" id="GBXM01030241">
    <property type="protein sequence ID" value="JAH78336.1"/>
    <property type="molecule type" value="Transcribed_RNA"/>
</dbReference>
<name>A0A0E9VK16_ANGAN</name>
<dbReference type="AlphaFoldDB" id="A0A0E9VK16"/>
<proteinExistence type="predicted"/>
<evidence type="ECO:0000313" key="1">
    <source>
        <dbReference type="EMBL" id="JAH78336.1"/>
    </source>
</evidence>
<reference evidence="1" key="1">
    <citation type="submission" date="2014-11" db="EMBL/GenBank/DDBJ databases">
        <authorList>
            <person name="Amaro Gonzalez C."/>
        </authorList>
    </citation>
    <scope>NUCLEOTIDE SEQUENCE</scope>
</reference>
<reference evidence="1" key="2">
    <citation type="journal article" date="2015" name="Fish Shellfish Immunol.">
        <title>Early steps in the European eel (Anguilla anguilla)-Vibrio vulnificus interaction in the gills: Role of the RtxA13 toxin.</title>
        <authorList>
            <person name="Callol A."/>
            <person name="Pajuelo D."/>
            <person name="Ebbesson L."/>
            <person name="Teles M."/>
            <person name="MacKenzie S."/>
            <person name="Amaro C."/>
        </authorList>
    </citation>
    <scope>NUCLEOTIDE SEQUENCE</scope>
</reference>